<dbReference type="PROSITE" id="PS51063">
    <property type="entry name" value="HTH_CRP_2"/>
    <property type="match status" value="1"/>
</dbReference>
<accession>A0A133N127</accession>
<comment type="caution">
    <text evidence="6">The sequence shown here is derived from an EMBL/GenBank/DDBJ whole genome shotgun (WGS) entry which is preliminary data.</text>
</comment>
<sequence>MYSYDICLIIFAFIGGRLLILVKNQGKLLELINKYELNSIFSQEIMPFLELHMFKKNEHICFMNEELNYLYFFVHGKAKVYKTLPNGKSLLLEFYEPVQLIGDLELISKIKANCNVKALKSSLCIAIPIQAVNSIALKDLNFLMYITKNLSNKLAKCSVTSSITITYPLENKLASYLLAMNSNNIIMIDNYSNLADLLGTSYRHLNRVLNKLVEKGIILKDKNELKILNKEELENICVDLN</sequence>
<dbReference type="GO" id="GO:0003677">
    <property type="term" value="F:DNA binding"/>
    <property type="evidence" value="ECO:0007669"/>
    <property type="project" value="UniProtKB-KW"/>
</dbReference>
<evidence type="ECO:0000313" key="6">
    <source>
        <dbReference type="EMBL" id="KXA10008.1"/>
    </source>
</evidence>
<dbReference type="SUPFAM" id="SSF51206">
    <property type="entry name" value="cAMP-binding domain-like"/>
    <property type="match status" value="1"/>
</dbReference>
<dbReference type="CDD" id="cd00038">
    <property type="entry name" value="CAP_ED"/>
    <property type="match status" value="1"/>
</dbReference>
<dbReference type="InterPro" id="IPR012318">
    <property type="entry name" value="HTH_CRP"/>
</dbReference>
<dbReference type="InterPro" id="IPR050397">
    <property type="entry name" value="Env_Response_Regulators"/>
</dbReference>
<evidence type="ECO:0000259" key="5">
    <source>
        <dbReference type="PROSITE" id="PS51063"/>
    </source>
</evidence>
<evidence type="ECO:0000313" key="7">
    <source>
        <dbReference type="Proteomes" id="UP000070646"/>
    </source>
</evidence>
<evidence type="ECO:0000256" key="3">
    <source>
        <dbReference type="ARBA" id="ARBA00023163"/>
    </source>
</evidence>
<feature type="domain" description="Cyclic nucleotide-binding" evidence="4">
    <location>
        <begin position="44"/>
        <end position="153"/>
    </location>
</feature>
<dbReference type="Pfam" id="PF13545">
    <property type="entry name" value="HTH_Crp_2"/>
    <property type="match status" value="1"/>
</dbReference>
<organism evidence="6 7">
    <name type="scientific">Clostridium perfringens</name>
    <dbReference type="NCBI Taxonomy" id="1502"/>
    <lineage>
        <taxon>Bacteria</taxon>
        <taxon>Bacillati</taxon>
        <taxon>Bacillota</taxon>
        <taxon>Clostridia</taxon>
        <taxon>Eubacteriales</taxon>
        <taxon>Clostridiaceae</taxon>
        <taxon>Clostridium</taxon>
    </lineage>
</organism>
<dbReference type="GO" id="GO:0003700">
    <property type="term" value="F:DNA-binding transcription factor activity"/>
    <property type="evidence" value="ECO:0007669"/>
    <property type="project" value="TreeGrafter"/>
</dbReference>
<gene>
    <name evidence="6" type="ORF">HMPREF3222_02206</name>
</gene>
<dbReference type="PANTHER" id="PTHR24567">
    <property type="entry name" value="CRP FAMILY TRANSCRIPTIONAL REGULATORY PROTEIN"/>
    <property type="match status" value="1"/>
</dbReference>
<dbReference type="InterPro" id="IPR036390">
    <property type="entry name" value="WH_DNA-bd_sf"/>
</dbReference>
<keyword evidence="2" id="KW-0238">DNA-binding</keyword>
<dbReference type="PROSITE" id="PS50042">
    <property type="entry name" value="CNMP_BINDING_3"/>
    <property type="match status" value="1"/>
</dbReference>
<dbReference type="Gene3D" id="2.60.120.10">
    <property type="entry name" value="Jelly Rolls"/>
    <property type="match status" value="1"/>
</dbReference>
<dbReference type="Pfam" id="PF00027">
    <property type="entry name" value="cNMP_binding"/>
    <property type="match status" value="1"/>
</dbReference>
<proteinExistence type="predicted"/>
<evidence type="ECO:0000259" key="4">
    <source>
        <dbReference type="PROSITE" id="PS50042"/>
    </source>
</evidence>
<evidence type="ECO:0000256" key="2">
    <source>
        <dbReference type="ARBA" id="ARBA00023125"/>
    </source>
</evidence>
<dbReference type="PANTHER" id="PTHR24567:SF26">
    <property type="entry name" value="REGULATORY PROTEIN YEIL"/>
    <property type="match status" value="1"/>
</dbReference>
<dbReference type="SMART" id="SM00100">
    <property type="entry name" value="cNMP"/>
    <property type="match status" value="1"/>
</dbReference>
<protein>
    <submittedName>
        <fullName evidence="6">Cyclic nucleotide-binding domain protein</fullName>
    </submittedName>
</protein>
<dbReference type="EMBL" id="LRPU01000113">
    <property type="protein sequence ID" value="KXA10008.1"/>
    <property type="molecule type" value="Genomic_DNA"/>
</dbReference>
<name>A0A133N127_CLOPF</name>
<dbReference type="PATRIC" id="fig|1502.174.peg.2221"/>
<dbReference type="GO" id="GO:0005829">
    <property type="term" value="C:cytosol"/>
    <property type="evidence" value="ECO:0007669"/>
    <property type="project" value="TreeGrafter"/>
</dbReference>
<dbReference type="Gene3D" id="1.10.10.10">
    <property type="entry name" value="Winged helix-like DNA-binding domain superfamily/Winged helix DNA-binding domain"/>
    <property type="match status" value="1"/>
</dbReference>
<dbReference type="InterPro" id="IPR014710">
    <property type="entry name" value="RmlC-like_jellyroll"/>
</dbReference>
<feature type="domain" description="HTH crp-type" evidence="5">
    <location>
        <begin position="167"/>
        <end position="231"/>
    </location>
</feature>
<evidence type="ECO:0000256" key="1">
    <source>
        <dbReference type="ARBA" id="ARBA00023015"/>
    </source>
</evidence>
<keyword evidence="3" id="KW-0804">Transcription</keyword>
<dbReference type="Proteomes" id="UP000070646">
    <property type="component" value="Unassembled WGS sequence"/>
</dbReference>
<dbReference type="InterPro" id="IPR018490">
    <property type="entry name" value="cNMP-bd_dom_sf"/>
</dbReference>
<dbReference type="InterPro" id="IPR000595">
    <property type="entry name" value="cNMP-bd_dom"/>
</dbReference>
<reference evidence="6 7" key="1">
    <citation type="submission" date="2016-01" db="EMBL/GenBank/DDBJ databases">
        <authorList>
            <person name="Oliw E.H."/>
        </authorList>
    </citation>
    <scope>NUCLEOTIDE SEQUENCE [LARGE SCALE GENOMIC DNA]</scope>
    <source>
        <strain evidence="6 7">MJR7757A</strain>
    </source>
</reference>
<dbReference type="AlphaFoldDB" id="A0A133N127"/>
<keyword evidence="1" id="KW-0805">Transcription regulation</keyword>
<dbReference type="SUPFAM" id="SSF46785">
    <property type="entry name" value="Winged helix' DNA-binding domain"/>
    <property type="match status" value="1"/>
</dbReference>
<dbReference type="InterPro" id="IPR036388">
    <property type="entry name" value="WH-like_DNA-bd_sf"/>
</dbReference>